<dbReference type="Proteomes" id="UP000053676">
    <property type="component" value="Unassembled WGS sequence"/>
</dbReference>
<comment type="subcellular location">
    <subcellularLocation>
        <location evidence="3">Nucleus</location>
    </subcellularLocation>
</comment>
<feature type="domain" description="PPIase cyclophilin-type" evidence="11">
    <location>
        <begin position="1023"/>
        <end position="1178"/>
    </location>
</feature>
<dbReference type="SUPFAM" id="SSF47661">
    <property type="entry name" value="t-snare proteins"/>
    <property type="match status" value="1"/>
</dbReference>
<gene>
    <name evidence="14" type="ORF">NECAME_03374</name>
</gene>
<evidence type="ECO:0000256" key="4">
    <source>
        <dbReference type="ARBA" id="ARBA00013194"/>
    </source>
</evidence>
<evidence type="ECO:0000313" key="15">
    <source>
        <dbReference type="Proteomes" id="UP000053676"/>
    </source>
</evidence>
<dbReference type="Pfam" id="PF26585">
    <property type="entry name" value="STX17_N"/>
    <property type="match status" value="1"/>
</dbReference>
<evidence type="ECO:0000313" key="14">
    <source>
        <dbReference type="EMBL" id="ETN76705.1"/>
    </source>
</evidence>
<feature type="region of interest" description="Disordered" evidence="10">
    <location>
        <begin position="409"/>
        <end position="447"/>
    </location>
</feature>
<dbReference type="InterPro" id="IPR059001">
    <property type="entry name" value="STX17_N"/>
</dbReference>
<dbReference type="InterPro" id="IPR002130">
    <property type="entry name" value="Cyclophilin-type_PPIase_dom"/>
</dbReference>
<feature type="region of interest" description="Disordered" evidence="10">
    <location>
        <begin position="1"/>
        <end position="199"/>
    </location>
</feature>
<dbReference type="InterPro" id="IPR010989">
    <property type="entry name" value="SNARE"/>
</dbReference>
<dbReference type="Gene3D" id="2.40.100.10">
    <property type="entry name" value="Cyclophilin-like"/>
    <property type="match status" value="1"/>
</dbReference>
<dbReference type="InterPro" id="IPR035538">
    <property type="entry name" value="Cyclophilin_PPIL4"/>
</dbReference>
<feature type="compositionally biased region" description="Basic and acidic residues" evidence="10">
    <location>
        <begin position="1429"/>
        <end position="1446"/>
    </location>
</feature>
<dbReference type="EC" id="5.2.1.8" evidence="4"/>
<organism evidence="14 15">
    <name type="scientific">Necator americanus</name>
    <name type="common">Human hookworm</name>
    <dbReference type="NCBI Taxonomy" id="51031"/>
    <lineage>
        <taxon>Eukaryota</taxon>
        <taxon>Metazoa</taxon>
        <taxon>Ecdysozoa</taxon>
        <taxon>Nematoda</taxon>
        <taxon>Chromadorea</taxon>
        <taxon>Rhabditida</taxon>
        <taxon>Rhabditina</taxon>
        <taxon>Rhabditomorpha</taxon>
        <taxon>Strongyloidea</taxon>
        <taxon>Ancylostomatidae</taxon>
        <taxon>Bunostominae</taxon>
        <taxon>Necator</taxon>
    </lineage>
</organism>
<keyword evidence="6" id="KW-0697">Rotamase</keyword>
<dbReference type="SMART" id="SM00360">
    <property type="entry name" value="RRM"/>
    <property type="match status" value="1"/>
</dbReference>
<evidence type="ECO:0000259" key="12">
    <source>
        <dbReference type="PROSITE" id="PS50102"/>
    </source>
</evidence>
<evidence type="ECO:0000256" key="2">
    <source>
        <dbReference type="ARBA" id="ARBA00002388"/>
    </source>
</evidence>
<comment type="function">
    <text evidence="2">PPIases accelerate the folding of proteins. It catalyzes the cis-trans isomerization of proline imidic peptide bonds in oligopeptides.</text>
</comment>
<accession>W2T3W5</accession>
<dbReference type="STRING" id="51031.W2T3W5"/>
<protein>
    <recommendedName>
        <fullName evidence="4">peptidylprolyl isomerase</fullName>
        <ecNumber evidence="4">5.2.1.8</ecNumber>
    </recommendedName>
</protein>
<sequence>MFRKPTKKSAARRRTDGWDDKEDAGNTAETAPVIAPRKDAVPAKPLDDDDDVDTPVSKPPALLSFDNDEGGDTALLKIKPPLPDSDDEVDEAHSKFPGTISSIPDSRAVYEAKKRRERMRREGADGMIPLDDDQKLAEKGVRSRLIREDENDDSDEEAPKFYSSRDLLRMEEERRREEQDHFLEQEQGDEREVDEEADEWEKQQILKAVSRHTIGQIRADYDNSTRLYRQRMQEFAIPEATDMDIDMDGIVENFKARSIGPTNTGGTITVEDILAKLKSYTIDREERLNARRHEVSKIEQTMEENRETIKKVDDPFIIETDMPVLANKYAMYQELRVYSRSLLECLNEKVAEINELGDKRQALAKAKVERLTRRRRRDIRDAYNDCVTAAAGKNPSMTRTPDVMIRVAERDARRARRRREREGTLSGISHEEGLSSDDDEPTSQQLADQEAAVEIDNALRMVFVDALDDYAHLRKVLDRMIDWFAVDGTTFQDAYVQLCIPKLASPYVRIQLITADILNRDDFLLSAMPWYIDCLQAAEGNTDVDPKHEIITGIIPLIIEKVVLPFLTDIVNVEWEPMSLKQSQRLGAVLSGLSDYPKLNVDESKSFAVLAAAVKAKISSAIDDDLFVPIYSKQSIKNPATGCAAFLDRQYWAAIKLLRGLRAFSSFLNPAIRLELMLDGVVNRVCVVALETGILDDASCERKVRALLGEIPEEMIETAKPDSFRNLIRCLGRVVDEQKAAGRGYYRDLLLVVFSNALKIIYQMSWQRMSIVIDRYERLAIGELRDLRKLQRMAINPNTDSVSVRNQIDRIGQHLQSGLAQLLNERGTLDAAGQDLFDTRVDSIRKQIQSAIHATASLPPLESKNPFDETDSDDSNPYEAEGRRYKQETDSRALELKAKAEEARMVAEATAKLNKDMRDLEDIFAELATIVHEQHEVVDSIEEHIERATHDISHGNEQLKKALRSRTNHATVTAAVVGGVAVGGPVGLAAGSALAGIGAGVAGLVAGIYGGKWFRNSMAVLVETTLGDLVIDLYVKERPKCSLNFLKLCKMKYYNLCQFHTIEQNYVAQTGDPTGTGRGGESIFSSLYGEQGRYFEKEDLPKMKHTRLGIVSFVNNGNNMLGSQFFITLGEALDYLDDKHTIFGQVTEGLDTLERFNDQLCDNEHRPYRDIRIAHTIVLDDPFEDPKRLEYPRRSPSPTFEMLVKTDKIALDENIDDYEGKTAEEIAEEIKKRDMAEQAQILEMVGDLKHADEAPPDNVLFVCKLNPVTTDEDLEIIFSRFGKIIKCEVIRDRRTQQSLQYAFIEFEDPKSCEQAFFKMDNVLIDDRRIHVDFSQSVAKLHQWDREGKGADRSEDKRETEKRNDKLRRSPRRRDNSPGRTVADEERRKEKRQEQRLPPVRRTDRSPKRKRRERSRSRDNVPQKYQAKNGRLEEMIDREAEKRHGKNREKIEGQAVERIEGARNEVQTRNEERIDQAIVVDHILHLEKSIENELIFVGMVNTSPFESQNWSLVVC</sequence>
<feature type="compositionally biased region" description="Basic and acidic residues" evidence="10">
    <location>
        <begin position="880"/>
        <end position="891"/>
    </location>
</feature>
<evidence type="ECO:0000259" key="13">
    <source>
        <dbReference type="PROSITE" id="PS50192"/>
    </source>
</evidence>
<feature type="compositionally biased region" description="Basic and acidic residues" evidence="10">
    <location>
        <begin position="1343"/>
        <end position="1405"/>
    </location>
</feature>
<dbReference type="GO" id="GO:0003723">
    <property type="term" value="F:RNA binding"/>
    <property type="evidence" value="ECO:0007669"/>
    <property type="project" value="UniProtKB-UniRule"/>
</dbReference>
<dbReference type="PANTHER" id="PTHR45843:SF1">
    <property type="entry name" value="PEPTIDYL-PROLYL CIS-TRANS ISOMERASE-LIKE 4"/>
    <property type="match status" value="1"/>
</dbReference>
<evidence type="ECO:0000256" key="1">
    <source>
        <dbReference type="ARBA" id="ARBA00000971"/>
    </source>
</evidence>
<feature type="domain" description="RRM" evidence="12">
    <location>
        <begin position="1258"/>
        <end position="1336"/>
    </location>
</feature>
<dbReference type="InterPro" id="IPR000504">
    <property type="entry name" value="RRM_dom"/>
</dbReference>
<dbReference type="SUPFAM" id="SSF50891">
    <property type="entry name" value="Cyclophilin-like"/>
    <property type="match status" value="1"/>
</dbReference>
<dbReference type="GO" id="GO:0016020">
    <property type="term" value="C:membrane"/>
    <property type="evidence" value="ECO:0007669"/>
    <property type="project" value="InterPro"/>
</dbReference>
<dbReference type="EMBL" id="KI660212">
    <property type="protein sequence ID" value="ETN76705.1"/>
    <property type="molecule type" value="Genomic_DNA"/>
</dbReference>
<dbReference type="FunFam" id="3.30.70.330:FF:000287">
    <property type="entry name" value="Peptidyl-prolyl cis-trans isomerase"/>
    <property type="match status" value="1"/>
</dbReference>
<proteinExistence type="predicted"/>
<dbReference type="KEGG" id="nai:NECAME_03374"/>
<feature type="region of interest" description="Disordered" evidence="10">
    <location>
        <begin position="855"/>
        <end position="891"/>
    </location>
</feature>
<feature type="region of interest" description="Disordered" evidence="10">
    <location>
        <begin position="1343"/>
        <end position="1446"/>
    </location>
</feature>
<dbReference type="CDD" id="cd12235">
    <property type="entry name" value="RRM_PPIL4"/>
    <property type="match status" value="1"/>
</dbReference>
<dbReference type="SMART" id="SM00397">
    <property type="entry name" value="t_SNARE"/>
    <property type="match status" value="1"/>
</dbReference>
<keyword evidence="15" id="KW-1185">Reference proteome</keyword>
<evidence type="ECO:0000256" key="5">
    <source>
        <dbReference type="ARBA" id="ARBA00022884"/>
    </source>
</evidence>
<dbReference type="SUPFAM" id="SSF58038">
    <property type="entry name" value="SNARE fusion complex"/>
    <property type="match status" value="1"/>
</dbReference>
<dbReference type="PROSITE" id="PS50192">
    <property type="entry name" value="T_SNARE"/>
    <property type="match status" value="1"/>
</dbReference>
<keyword evidence="7 14" id="KW-0413">Isomerase</keyword>
<dbReference type="InterPro" id="IPR029000">
    <property type="entry name" value="Cyclophilin-like_dom_sf"/>
</dbReference>
<evidence type="ECO:0000256" key="10">
    <source>
        <dbReference type="SAM" id="MobiDB-lite"/>
    </source>
</evidence>
<dbReference type="Pfam" id="PF00076">
    <property type="entry name" value="RRM_1"/>
    <property type="match status" value="1"/>
</dbReference>
<dbReference type="InterPro" id="IPR035979">
    <property type="entry name" value="RBD_domain_sf"/>
</dbReference>
<dbReference type="PROSITE" id="PS50102">
    <property type="entry name" value="RRM"/>
    <property type="match status" value="1"/>
</dbReference>
<feature type="compositionally biased region" description="Basic residues" evidence="10">
    <location>
        <begin position="1"/>
        <end position="12"/>
    </location>
</feature>
<feature type="compositionally biased region" description="Basic and acidic residues" evidence="10">
    <location>
        <begin position="166"/>
        <end position="190"/>
    </location>
</feature>
<dbReference type="SUPFAM" id="SSF54928">
    <property type="entry name" value="RNA-binding domain, RBD"/>
    <property type="match status" value="1"/>
</dbReference>
<dbReference type="FunFam" id="2.40.100.10:FF:000079">
    <property type="entry name" value="Peptidyl-prolyl cis-trans isomerase"/>
    <property type="match status" value="1"/>
</dbReference>
<dbReference type="GO" id="GO:0003755">
    <property type="term" value="F:peptidyl-prolyl cis-trans isomerase activity"/>
    <property type="evidence" value="ECO:0007669"/>
    <property type="project" value="UniProtKB-KW"/>
</dbReference>
<evidence type="ECO:0000256" key="9">
    <source>
        <dbReference type="PROSITE-ProRule" id="PRU00176"/>
    </source>
</evidence>
<evidence type="ECO:0000259" key="11">
    <source>
        <dbReference type="PROSITE" id="PS50072"/>
    </source>
</evidence>
<reference evidence="15" key="1">
    <citation type="journal article" date="2014" name="Nat. Genet.">
        <title>Genome of the human hookworm Necator americanus.</title>
        <authorList>
            <person name="Tang Y.T."/>
            <person name="Gao X."/>
            <person name="Rosa B.A."/>
            <person name="Abubucker S."/>
            <person name="Hallsworth-Pepin K."/>
            <person name="Martin J."/>
            <person name="Tyagi R."/>
            <person name="Heizer E."/>
            <person name="Zhang X."/>
            <person name="Bhonagiri-Palsikar V."/>
            <person name="Minx P."/>
            <person name="Warren W.C."/>
            <person name="Wang Q."/>
            <person name="Zhan B."/>
            <person name="Hotez P.J."/>
            <person name="Sternberg P.W."/>
            <person name="Dougall A."/>
            <person name="Gaze S.T."/>
            <person name="Mulvenna J."/>
            <person name="Sotillo J."/>
            <person name="Ranganathan S."/>
            <person name="Rabelo E.M."/>
            <person name="Wilson R.K."/>
            <person name="Felgner P.L."/>
            <person name="Bethony J."/>
            <person name="Hawdon J.M."/>
            <person name="Gasser R.B."/>
            <person name="Loukas A."/>
            <person name="Mitreva M."/>
        </authorList>
    </citation>
    <scope>NUCLEOTIDE SEQUENCE [LARGE SCALE GENOMIC DNA]</scope>
</reference>
<comment type="catalytic activity">
    <reaction evidence="1">
        <text>[protein]-peptidylproline (omega=180) = [protein]-peptidylproline (omega=0)</text>
        <dbReference type="Rhea" id="RHEA:16237"/>
        <dbReference type="Rhea" id="RHEA-COMP:10747"/>
        <dbReference type="Rhea" id="RHEA-COMP:10748"/>
        <dbReference type="ChEBI" id="CHEBI:83833"/>
        <dbReference type="ChEBI" id="CHEBI:83834"/>
        <dbReference type="EC" id="5.2.1.8"/>
    </reaction>
</comment>
<dbReference type="GO" id="GO:0005634">
    <property type="term" value="C:nucleus"/>
    <property type="evidence" value="ECO:0007669"/>
    <property type="project" value="UniProtKB-SubCell"/>
</dbReference>
<feature type="compositionally biased region" description="Basic and acidic residues" evidence="10">
    <location>
        <begin position="132"/>
        <end position="148"/>
    </location>
</feature>
<keyword evidence="5 9" id="KW-0694">RNA-binding</keyword>
<dbReference type="InterPro" id="IPR000727">
    <property type="entry name" value="T_SNARE_dom"/>
</dbReference>
<dbReference type="OrthoDB" id="429427at2759"/>
<feature type="compositionally biased region" description="Basic and acidic residues" evidence="10">
    <location>
        <begin position="108"/>
        <end position="124"/>
    </location>
</feature>
<evidence type="ECO:0000256" key="7">
    <source>
        <dbReference type="ARBA" id="ARBA00023235"/>
    </source>
</evidence>
<dbReference type="PROSITE" id="PS50072">
    <property type="entry name" value="CSA_PPIASE_2"/>
    <property type="match status" value="1"/>
</dbReference>
<dbReference type="Gene3D" id="1.20.5.110">
    <property type="match status" value="1"/>
</dbReference>
<dbReference type="PRINTS" id="PR00153">
    <property type="entry name" value="CSAPPISMRASE"/>
</dbReference>
<dbReference type="PANTHER" id="PTHR45843">
    <property type="entry name" value="PEPTIDYL-PROLYL CIS-TRANS ISOMERASE-LIKE 4"/>
    <property type="match status" value="1"/>
</dbReference>
<evidence type="ECO:0000256" key="8">
    <source>
        <dbReference type="ARBA" id="ARBA00023242"/>
    </source>
</evidence>
<evidence type="ECO:0000256" key="6">
    <source>
        <dbReference type="ARBA" id="ARBA00023110"/>
    </source>
</evidence>
<feature type="domain" description="T-SNARE coiled-coil homology" evidence="13">
    <location>
        <begin position="908"/>
        <end position="962"/>
    </location>
</feature>
<dbReference type="InterPro" id="IPR035542">
    <property type="entry name" value="CRIP"/>
</dbReference>
<dbReference type="CDD" id="cd01921">
    <property type="entry name" value="cyclophilin_RRM"/>
    <property type="match status" value="1"/>
</dbReference>
<dbReference type="GO" id="GO:0016192">
    <property type="term" value="P:vesicle-mediated transport"/>
    <property type="evidence" value="ECO:0007669"/>
    <property type="project" value="InterPro"/>
</dbReference>
<dbReference type="Pfam" id="PF00160">
    <property type="entry name" value="Pro_isomerase"/>
    <property type="match status" value="1"/>
</dbReference>
<dbReference type="Gene3D" id="3.30.70.330">
    <property type="match status" value="1"/>
</dbReference>
<name>W2T3W5_NECAM</name>
<keyword evidence="8" id="KW-0539">Nucleus</keyword>
<evidence type="ECO:0000256" key="3">
    <source>
        <dbReference type="ARBA" id="ARBA00004123"/>
    </source>
</evidence>
<dbReference type="InterPro" id="IPR012677">
    <property type="entry name" value="Nucleotide-bd_a/b_plait_sf"/>
</dbReference>